<comment type="caution">
    <text evidence="4">The sequence shown here is derived from an EMBL/GenBank/DDBJ whole genome shotgun (WGS) entry which is preliminary data.</text>
</comment>
<dbReference type="Gene3D" id="2.60.60.30">
    <property type="entry name" value="sav2460 like domains"/>
    <property type="match status" value="1"/>
</dbReference>
<reference evidence="4" key="1">
    <citation type="submission" date="2020-11" db="EMBL/GenBank/DDBJ databases">
        <title>Nocardia NEAU-351.nov., a novel actinomycete isolated from the cow dung.</title>
        <authorList>
            <person name="Zhang X."/>
        </authorList>
    </citation>
    <scope>NUCLEOTIDE SEQUENCE</scope>
    <source>
        <strain evidence="4">NEAU-351</strain>
    </source>
</reference>
<feature type="compositionally biased region" description="Pro residues" evidence="2">
    <location>
        <begin position="213"/>
        <end position="230"/>
    </location>
</feature>
<dbReference type="InterPro" id="IPR051324">
    <property type="entry name" value="Stress/Tellurium_Resist"/>
</dbReference>
<keyword evidence="5" id="KW-1185">Reference proteome</keyword>
<feature type="region of interest" description="Disordered" evidence="2">
    <location>
        <begin position="1"/>
        <end position="26"/>
    </location>
</feature>
<evidence type="ECO:0000256" key="2">
    <source>
        <dbReference type="SAM" id="MobiDB-lite"/>
    </source>
</evidence>
<dbReference type="EMBL" id="JADMLG010000011">
    <property type="protein sequence ID" value="MBH0779597.1"/>
    <property type="molecule type" value="Genomic_DNA"/>
</dbReference>
<evidence type="ECO:0000313" key="5">
    <source>
        <dbReference type="Proteomes" id="UP000655751"/>
    </source>
</evidence>
<sequence length="417" mass="43733">MGLFTGRSRPSTPRVPDLVPLGDPKAADTARQSAYIGLRRAPRSLLIHGRGAIADCFERGAAAAPVLRTTELVCPSWYLGGFPGCDEIIWSALSGPAGSALAVFCFADSDAEFIAAQLVDRFEGKRLHPPWHFDTGLAGAMVPAAFAEIFAVAEPVPLGALPGLGRLPAPAPPAPPAPSRVTASPATASPLGEDPPVHRRPAFSVDSAGGVTPPGPPSGMPPNPAPPPPNTGHTGRVRLQRGQSEELRDSGPRVSVTIGWRTRPGGVDMDLDASAIVVDGRGKAVSDEHFVFYNNLRSPDGAVVHSGAEHLGAAEDVIGVDLGALAPTVTGIVFAVSIYDSGTRGHTFDRVTDVYVRIADGDGRQLLRYDAPRAASEATTMVFGELYRVDGRWHFRALGRGYPGGLDSLVREYGISV</sequence>
<gene>
    <name evidence="4" type="ORF">IT779_25330</name>
</gene>
<feature type="compositionally biased region" description="Pro residues" evidence="2">
    <location>
        <begin position="169"/>
        <end position="178"/>
    </location>
</feature>
<dbReference type="PANTHER" id="PTHR32097">
    <property type="entry name" value="CAMP-BINDING PROTEIN 1-RELATED"/>
    <property type="match status" value="1"/>
</dbReference>
<evidence type="ECO:0000313" key="4">
    <source>
        <dbReference type="EMBL" id="MBH0779597.1"/>
    </source>
</evidence>
<dbReference type="Proteomes" id="UP000655751">
    <property type="component" value="Unassembled WGS sequence"/>
</dbReference>
<feature type="region of interest" description="Disordered" evidence="2">
    <location>
        <begin position="169"/>
        <end position="259"/>
    </location>
</feature>
<evidence type="ECO:0000256" key="1">
    <source>
        <dbReference type="ARBA" id="ARBA00008775"/>
    </source>
</evidence>
<dbReference type="Pfam" id="PF02342">
    <property type="entry name" value="TerD"/>
    <property type="match status" value="1"/>
</dbReference>
<name>A0A931IGH1_9NOCA</name>
<feature type="domain" description="TerD" evidence="3">
    <location>
        <begin position="237"/>
        <end position="413"/>
    </location>
</feature>
<proteinExistence type="inferred from homology"/>
<feature type="compositionally biased region" description="Low complexity" evidence="2">
    <location>
        <begin position="179"/>
        <end position="190"/>
    </location>
</feature>
<comment type="similarity">
    <text evidence="1">Belongs to the CAPAB/TerDEXZ family.</text>
</comment>
<protein>
    <submittedName>
        <fullName evidence="4">TerD family protein</fullName>
    </submittedName>
</protein>
<dbReference type="AlphaFoldDB" id="A0A931IGH1"/>
<dbReference type="PANTHER" id="PTHR32097:SF4">
    <property type="entry name" value="GENERAL STRESS PROTEIN 16U"/>
    <property type="match status" value="1"/>
</dbReference>
<dbReference type="RefSeq" id="WP_196151900.1">
    <property type="nucleotide sequence ID" value="NZ_JADMLG010000011.1"/>
</dbReference>
<organism evidence="4 5">
    <name type="scientific">Nocardia bovistercoris</name>
    <dbReference type="NCBI Taxonomy" id="2785916"/>
    <lineage>
        <taxon>Bacteria</taxon>
        <taxon>Bacillati</taxon>
        <taxon>Actinomycetota</taxon>
        <taxon>Actinomycetes</taxon>
        <taxon>Mycobacteriales</taxon>
        <taxon>Nocardiaceae</taxon>
        <taxon>Nocardia</taxon>
    </lineage>
</organism>
<accession>A0A931IGH1</accession>
<dbReference type="CDD" id="cd06974">
    <property type="entry name" value="TerD_like"/>
    <property type="match status" value="1"/>
</dbReference>
<evidence type="ECO:0000259" key="3">
    <source>
        <dbReference type="Pfam" id="PF02342"/>
    </source>
</evidence>
<dbReference type="InterPro" id="IPR003325">
    <property type="entry name" value="TerD"/>
</dbReference>